<feature type="compositionally biased region" description="Basic residues" evidence="1">
    <location>
        <begin position="203"/>
        <end position="229"/>
    </location>
</feature>
<name>A0A1R3L211_9ROSI</name>
<accession>A0A1R3L211</accession>
<evidence type="ECO:0000313" key="3">
    <source>
        <dbReference type="Proteomes" id="UP000187203"/>
    </source>
</evidence>
<sequence length="242" mass="25269">MRVGLDEAVAGKVFAAVAHAGLQQAVHEAAGQRRHHARVAVEAAVADDAAGTVVKVQHRGEAEIHAAGAQFGAQHVAGRRGGVHGSQGAAAFALLAALAVVHPHLAEGAHGRQMRESVGTKTLHAPALVVHADQQVGFDALDIGAQLHQLLAAFPVAGEEDDAADQRMRQAPAVRVGERLAGDVDDQGCVLGHAMNPVESKKPALRRPGVRRGARPRRSWPRSRSRRSRTGAPAGSVPRTIP</sequence>
<feature type="region of interest" description="Disordered" evidence="1">
    <location>
        <begin position="196"/>
        <end position="242"/>
    </location>
</feature>
<dbReference type="AlphaFoldDB" id="A0A1R3L211"/>
<protein>
    <submittedName>
        <fullName evidence="2">Uncharacterized protein</fullName>
    </submittedName>
</protein>
<evidence type="ECO:0000256" key="1">
    <source>
        <dbReference type="SAM" id="MobiDB-lite"/>
    </source>
</evidence>
<keyword evidence="3" id="KW-1185">Reference proteome</keyword>
<dbReference type="EMBL" id="AWUE01004593">
    <property type="protein sequence ID" value="OMP13310.1"/>
    <property type="molecule type" value="Genomic_DNA"/>
</dbReference>
<gene>
    <name evidence="2" type="ORF">COLO4_01901</name>
</gene>
<dbReference type="Proteomes" id="UP000187203">
    <property type="component" value="Unassembled WGS sequence"/>
</dbReference>
<comment type="caution">
    <text evidence="2">The sequence shown here is derived from an EMBL/GenBank/DDBJ whole genome shotgun (WGS) entry which is preliminary data.</text>
</comment>
<proteinExistence type="predicted"/>
<organism evidence="2 3">
    <name type="scientific">Corchorus olitorius</name>
    <dbReference type="NCBI Taxonomy" id="93759"/>
    <lineage>
        <taxon>Eukaryota</taxon>
        <taxon>Viridiplantae</taxon>
        <taxon>Streptophyta</taxon>
        <taxon>Embryophyta</taxon>
        <taxon>Tracheophyta</taxon>
        <taxon>Spermatophyta</taxon>
        <taxon>Magnoliopsida</taxon>
        <taxon>eudicotyledons</taxon>
        <taxon>Gunneridae</taxon>
        <taxon>Pentapetalae</taxon>
        <taxon>rosids</taxon>
        <taxon>malvids</taxon>
        <taxon>Malvales</taxon>
        <taxon>Malvaceae</taxon>
        <taxon>Grewioideae</taxon>
        <taxon>Apeibeae</taxon>
        <taxon>Corchorus</taxon>
    </lineage>
</organism>
<evidence type="ECO:0000313" key="2">
    <source>
        <dbReference type="EMBL" id="OMP13310.1"/>
    </source>
</evidence>
<reference evidence="3" key="1">
    <citation type="submission" date="2013-09" db="EMBL/GenBank/DDBJ databases">
        <title>Corchorus olitorius genome sequencing.</title>
        <authorList>
            <person name="Alam M."/>
            <person name="Haque M.S."/>
            <person name="Islam M.S."/>
            <person name="Emdad E.M."/>
            <person name="Islam M.M."/>
            <person name="Ahmed B."/>
            <person name="Halim A."/>
            <person name="Hossen Q.M.M."/>
            <person name="Hossain M.Z."/>
            <person name="Ahmed R."/>
            <person name="Khan M.M."/>
            <person name="Islam R."/>
            <person name="Rashid M.M."/>
            <person name="Khan S.A."/>
            <person name="Rahman M.S."/>
            <person name="Alam M."/>
            <person name="Yahiya A.S."/>
            <person name="Khan M.S."/>
            <person name="Azam M.S."/>
            <person name="Haque T."/>
            <person name="Lashkar M.Z.H."/>
            <person name="Akhand A.I."/>
            <person name="Morshed G."/>
            <person name="Roy S."/>
            <person name="Uddin K.S."/>
            <person name="Rabeya T."/>
            <person name="Hossain A.S."/>
            <person name="Chowdhury A."/>
            <person name="Snigdha A.R."/>
            <person name="Mortoza M.S."/>
            <person name="Matin S.A."/>
            <person name="Hoque S.M.E."/>
            <person name="Islam M.K."/>
            <person name="Roy D.K."/>
            <person name="Haider R."/>
            <person name="Moosa M.M."/>
            <person name="Elias S.M."/>
            <person name="Hasan A.M."/>
            <person name="Jahan S."/>
            <person name="Shafiuddin M."/>
            <person name="Mahmood N."/>
            <person name="Shommy N.S."/>
        </authorList>
    </citation>
    <scope>NUCLEOTIDE SEQUENCE [LARGE SCALE GENOMIC DNA]</scope>
    <source>
        <strain evidence="3">cv. O-4</strain>
    </source>
</reference>